<keyword evidence="2" id="KW-1185">Reference proteome</keyword>
<accession>A0A672P6U4</accession>
<dbReference type="InParanoid" id="A0A672P6U4"/>
<dbReference type="Ensembl" id="ENSSGRT00000063282.1">
    <property type="protein sequence ID" value="ENSSGRP00000059306.1"/>
    <property type="gene ID" value="ENSSGRG00000030835.1"/>
</dbReference>
<dbReference type="Proteomes" id="UP000472262">
    <property type="component" value="Unassembled WGS sequence"/>
</dbReference>
<dbReference type="InterPro" id="IPR042788">
    <property type="entry name" value="ANKUB1"/>
</dbReference>
<dbReference type="InterPro" id="IPR029071">
    <property type="entry name" value="Ubiquitin-like_domsf"/>
</dbReference>
<dbReference type="Gene3D" id="3.10.20.90">
    <property type="entry name" value="Phosphatidylinositol 3-kinase Catalytic Subunit, Chain A, domain 1"/>
    <property type="match status" value="1"/>
</dbReference>
<dbReference type="SUPFAM" id="SSF54236">
    <property type="entry name" value="Ubiquitin-like"/>
    <property type="match status" value="1"/>
</dbReference>
<evidence type="ECO:0000313" key="1">
    <source>
        <dbReference type="Ensembl" id="ENSSGRP00000059306.1"/>
    </source>
</evidence>
<dbReference type="PANTHER" id="PTHR46885">
    <property type="entry name" value="PROTEIN ANKUB1"/>
    <property type="match status" value="1"/>
</dbReference>
<name>A0A672P6U4_SINGR</name>
<reference evidence="1" key="1">
    <citation type="submission" date="2025-08" db="UniProtKB">
        <authorList>
            <consortium name="Ensembl"/>
        </authorList>
    </citation>
    <scope>IDENTIFICATION</scope>
</reference>
<sequence>MRISVTFEGSCRPLHISPHQTVGSIKKMIMVFELLSVQRYLELSYAGAALQDNWCVSDFGIDVSKAILHVFSAITKATLPIMEPVTLLRFLVSKLKSVVSLQLGIPVSSFRLSTGSGLHLYYCNLLSDYAVQAGKSHLQSHLITETHTDKISR</sequence>
<protein>
    <submittedName>
        <fullName evidence="1">Uncharacterized protein</fullName>
    </submittedName>
</protein>
<dbReference type="AlphaFoldDB" id="A0A672P6U4"/>
<dbReference type="OMA" id="WHTIDRL"/>
<reference evidence="1" key="2">
    <citation type="submission" date="2025-09" db="UniProtKB">
        <authorList>
            <consortium name="Ensembl"/>
        </authorList>
    </citation>
    <scope>IDENTIFICATION</scope>
</reference>
<evidence type="ECO:0000313" key="2">
    <source>
        <dbReference type="Proteomes" id="UP000472262"/>
    </source>
</evidence>
<dbReference type="PANTHER" id="PTHR46885:SF1">
    <property type="entry name" value="PROTEIN ANKUB1"/>
    <property type="match status" value="1"/>
</dbReference>
<proteinExistence type="predicted"/>
<organism evidence="1 2">
    <name type="scientific">Sinocyclocheilus grahami</name>
    <name type="common">Dianchi golden-line fish</name>
    <name type="synonym">Barbus grahami</name>
    <dbReference type="NCBI Taxonomy" id="75366"/>
    <lineage>
        <taxon>Eukaryota</taxon>
        <taxon>Metazoa</taxon>
        <taxon>Chordata</taxon>
        <taxon>Craniata</taxon>
        <taxon>Vertebrata</taxon>
        <taxon>Euteleostomi</taxon>
        <taxon>Actinopterygii</taxon>
        <taxon>Neopterygii</taxon>
        <taxon>Teleostei</taxon>
        <taxon>Ostariophysi</taxon>
        <taxon>Cypriniformes</taxon>
        <taxon>Cyprinidae</taxon>
        <taxon>Cyprininae</taxon>
        <taxon>Sinocyclocheilus</taxon>
    </lineage>
</organism>